<dbReference type="AlphaFoldDB" id="A0A9X4BZ23"/>
<name>A0A9X4BZ23_9PSED</name>
<reference evidence="1 2" key="1">
    <citation type="submission" date="2022-05" db="EMBL/GenBank/DDBJ databases">
        <title>Novel Pseudomonas spp. Isolated from a Rainbow Trout Aquaculture Facility.</title>
        <authorList>
            <person name="Testerman T."/>
            <person name="Graf J."/>
        </authorList>
    </citation>
    <scope>NUCLEOTIDE SEQUENCE [LARGE SCALE GENOMIC DNA]</scope>
    <source>
        <strain evidence="1 2">ID1042</strain>
    </source>
</reference>
<accession>A0A9X4BZ23</accession>
<evidence type="ECO:0000313" key="1">
    <source>
        <dbReference type="EMBL" id="MDD1007166.1"/>
    </source>
</evidence>
<evidence type="ECO:0000313" key="2">
    <source>
        <dbReference type="Proteomes" id="UP001148185"/>
    </source>
</evidence>
<dbReference type="EMBL" id="JAMDHA010000005">
    <property type="protein sequence ID" value="MDD1007166.1"/>
    <property type="molecule type" value="Genomic_DNA"/>
</dbReference>
<keyword evidence="2" id="KW-1185">Reference proteome</keyword>
<gene>
    <name evidence="1" type="ORF">M5G27_06695</name>
</gene>
<proteinExistence type="predicted"/>
<protein>
    <submittedName>
        <fullName evidence="1">Uncharacterized protein</fullName>
    </submittedName>
</protein>
<dbReference type="RefSeq" id="WP_050682376.1">
    <property type="nucleotide sequence ID" value="NZ_JAMDHA010000005.1"/>
</dbReference>
<dbReference type="Proteomes" id="UP001148185">
    <property type="component" value="Unassembled WGS sequence"/>
</dbReference>
<dbReference type="Gene3D" id="3.30.70.3580">
    <property type="entry name" value="Antirestriction protein"/>
    <property type="match status" value="1"/>
</dbReference>
<sequence length="174" mass="19249">MSQPLDTALPFTTTPTTPDALYKKLGVYCVAWEQMVLNAMTYLLGGEYQGGSYEIREYLNGAFALIIPDQDAKKVVRYGHSEESMTLEAASFVANLMAFSACNSTAIDKEDEAGNLMLHDYYFALKDVVSGRYGFIIDASAEDGTRPLNEDELATVQTEAKPHPERTAILRMID</sequence>
<dbReference type="InterPro" id="IPR042297">
    <property type="entry name" value="Antirestriction_sf"/>
</dbReference>
<comment type="caution">
    <text evidence="1">The sequence shown here is derived from an EMBL/GenBank/DDBJ whole genome shotgun (WGS) entry which is preliminary data.</text>
</comment>
<organism evidence="1 2">
    <name type="scientific">Pseudomonas shahriarae</name>
    <dbReference type="NCBI Taxonomy" id="2745512"/>
    <lineage>
        <taxon>Bacteria</taxon>
        <taxon>Pseudomonadati</taxon>
        <taxon>Pseudomonadota</taxon>
        <taxon>Gammaproteobacteria</taxon>
        <taxon>Pseudomonadales</taxon>
        <taxon>Pseudomonadaceae</taxon>
        <taxon>Pseudomonas</taxon>
    </lineage>
</organism>